<evidence type="ECO:0000256" key="2">
    <source>
        <dbReference type="SAM" id="MobiDB-lite"/>
    </source>
</evidence>
<dbReference type="PIRSF" id="PIRSF028754">
    <property type="entry name" value="UCP028754"/>
    <property type="match status" value="1"/>
</dbReference>
<dbReference type="Proteomes" id="UP000693892">
    <property type="component" value="Unassembled WGS sequence"/>
</dbReference>
<dbReference type="Pfam" id="PF09754">
    <property type="entry name" value="PAC2"/>
    <property type="match status" value="1"/>
</dbReference>
<comment type="caution">
    <text evidence="3">The sequence shown here is derived from an EMBL/GenBank/DDBJ whole genome shotgun (WGS) entry which is preliminary data.</text>
</comment>
<evidence type="ECO:0000313" key="3">
    <source>
        <dbReference type="EMBL" id="CAG7611023.1"/>
    </source>
</evidence>
<keyword evidence="4" id="KW-1185">Reference proteome</keyword>
<sequence length="321" mass="35504">MTESIIASVDPGLRAGVPKGLPMLVVLGGMTDAGGVVSQLGDYLWERCDPQEILRFSTDLLFDYRARRPTITFDEDRFVEYEPETLALYLARDELGSPFLILQGFEPDFRWEQFIDQVLLLLDELEVSITVWSHAIPMPVPHTRPIRATVSGTREDLIGTRSVWKPTSKLPASVTHVLEYRLQTLGEDVVGFALLIPHYLANTEFPDALLTSLDSFMAATGLLFATDEVRASGRDYLEQVERQISENEESVEMLRGLEERYDAYMEDQMPSSPLVGEDGSLPTADQLASELERFLAQQRDNGLGGQNGTAGPGGPGVPPSA</sequence>
<protein>
    <recommendedName>
        <fullName evidence="5">PAC2 family protein</fullName>
    </recommendedName>
</protein>
<dbReference type="EMBL" id="CAJVAP010000013">
    <property type="protein sequence ID" value="CAG7611023.1"/>
    <property type="molecule type" value="Genomic_DNA"/>
</dbReference>
<reference evidence="3" key="1">
    <citation type="submission" date="2021-06" db="EMBL/GenBank/DDBJ databases">
        <authorList>
            <person name="Criscuolo A."/>
        </authorList>
    </citation>
    <scope>NUCLEOTIDE SEQUENCE</scope>
    <source>
        <strain evidence="3">CIP111803</strain>
    </source>
</reference>
<dbReference type="AlphaFoldDB" id="A0A916JYL0"/>
<feature type="region of interest" description="Disordered" evidence="2">
    <location>
        <begin position="295"/>
        <end position="321"/>
    </location>
</feature>
<dbReference type="InterPro" id="IPR008492">
    <property type="entry name" value="Rv2714-like"/>
</dbReference>
<proteinExistence type="predicted"/>
<organism evidence="3 4">
    <name type="scientific">Leucobacter soli</name>
    <dbReference type="NCBI Taxonomy" id="2812850"/>
    <lineage>
        <taxon>Bacteria</taxon>
        <taxon>Bacillati</taxon>
        <taxon>Actinomycetota</taxon>
        <taxon>Actinomycetes</taxon>
        <taxon>Micrococcales</taxon>
        <taxon>Microbacteriaceae</taxon>
        <taxon>Leucobacter</taxon>
    </lineage>
</organism>
<gene>
    <name evidence="3" type="ORF">LEUCIP111803_01383</name>
</gene>
<dbReference type="RefSeq" id="WP_236022014.1">
    <property type="nucleotide sequence ID" value="NZ_CAJVAP010000013.1"/>
</dbReference>
<evidence type="ECO:0000313" key="4">
    <source>
        <dbReference type="Proteomes" id="UP000693892"/>
    </source>
</evidence>
<name>A0A916JYL0_9MICO</name>
<feature type="coiled-coil region" evidence="1">
    <location>
        <begin position="237"/>
        <end position="267"/>
    </location>
</feature>
<accession>A0A916JYL0</accession>
<feature type="compositionally biased region" description="Gly residues" evidence="2">
    <location>
        <begin position="302"/>
        <end position="314"/>
    </location>
</feature>
<dbReference type="InterPro" id="IPR019151">
    <property type="entry name" value="Proteasome_assmbl_chaperone_2"/>
</dbReference>
<keyword evidence="1" id="KW-0175">Coiled coil</keyword>
<evidence type="ECO:0000256" key="1">
    <source>
        <dbReference type="SAM" id="Coils"/>
    </source>
</evidence>
<evidence type="ECO:0008006" key="5">
    <source>
        <dbReference type="Google" id="ProtNLM"/>
    </source>
</evidence>